<evidence type="ECO:0000256" key="1">
    <source>
        <dbReference type="ARBA" id="ARBA00022737"/>
    </source>
</evidence>
<feature type="domain" description="T-SNARE coiled-coil homology" evidence="5">
    <location>
        <begin position="363"/>
        <end position="419"/>
    </location>
</feature>
<dbReference type="GO" id="GO:0005484">
    <property type="term" value="F:SNAP receptor activity"/>
    <property type="evidence" value="ECO:0007669"/>
    <property type="project" value="TreeGrafter"/>
</dbReference>
<dbReference type="Pfam" id="PF02893">
    <property type="entry name" value="GRAM"/>
    <property type="match status" value="1"/>
</dbReference>
<dbReference type="SUPFAM" id="SSF58038">
    <property type="entry name" value="SNARE fusion complex"/>
    <property type="match status" value="2"/>
</dbReference>
<dbReference type="GO" id="GO:0016082">
    <property type="term" value="P:synaptic vesicle priming"/>
    <property type="evidence" value="ECO:0007669"/>
    <property type="project" value="TreeGrafter"/>
</dbReference>
<evidence type="ECO:0000313" key="6">
    <source>
        <dbReference type="EMBL" id="OWF40926.1"/>
    </source>
</evidence>
<evidence type="ECO:0000259" key="5">
    <source>
        <dbReference type="PROSITE" id="PS50192"/>
    </source>
</evidence>
<dbReference type="GO" id="GO:0031629">
    <property type="term" value="P:synaptic vesicle fusion to presynaptic active zone membrane"/>
    <property type="evidence" value="ECO:0007669"/>
    <property type="project" value="TreeGrafter"/>
</dbReference>
<protein>
    <recommendedName>
        <fullName evidence="3">Synaptosomal-associated protein 47</fullName>
    </recommendedName>
    <alternativeName>
        <fullName evidence="4">Synaptosomal-associated 47 kDa protein</fullName>
    </alternativeName>
</protein>
<accession>A0A210PWT3</accession>
<reference evidence="6 7" key="1">
    <citation type="journal article" date="2017" name="Nat. Ecol. Evol.">
        <title>Scallop genome provides insights into evolution of bilaterian karyotype and development.</title>
        <authorList>
            <person name="Wang S."/>
            <person name="Zhang J."/>
            <person name="Jiao W."/>
            <person name="Li J."/>
            <person name="Xun X."/>
            <person name="Sun Y."/>
            <person name="Guo X."/>
            <person name="Huan P."/>
            <person name="Dong B."/>
            <person name="Zhang L."/>
            <person name="Hu X."/>
            <person name="Sun X."/>
            <person name="Wang J."/>
            <person name="Zhao C."/>
            <person name="Wang Y."/>
            <person name="Wang D."/>
            <person name="Huang X."/>
            <person name="Wang R."/>
            <person name="Lv J."/>
            <person name="Li Y."/>
            <person name="Zhang Z."/>
            <person name="Liu B."/>
            <person name="Lu W."/>
            <person name="Hui Y."/>
            <person name="Liang J."/>
            <person name="Zhou Z."/>
            <person name="Hou R."/>
            <person name="Li X."/>
            <person name="Liu Y."/>
            <person name="Li H."/>
            <person name="Ning X."/>
            <person name="Lin Y."/>
            <person name="Zhao L."/>
            <person name="Xing Q."/>
            <person name="Dou J."/>
            <person name="Li Y."/>
            <person name="Mao J."/>
            <person name="Guo H."/>
            <person name="Dou H."/>
            <person name="Li T."/>
            <person name="Mu C."/>
            <person name="Jiang W."/>
            <person name="Fu Q."/>
            <person name="Fu X."/>
            <person name="Miao Y."/>
            <person name="Liu J."/>
            <person name="Yu Q."/>
            <person name="Li R."/>
            <person name="Liao H."/>
            <person name="Li X."/>
            <person name="Kong Y."/>
            <person name="Jiang Z."/>
            <person name="Chourrout D."/>
            <person name="Li R."/>
            <person name="Bao Z."/>
        </authorList>
    </citation>
    <scope>NUCLEOTIDE SEQUENCE [LARGE SCALE GENOMIC DNA]</scope>
    <source>
        <strain evidence="6 7">PY_sf001</strain>
    </source>
</reference>
<evidence type="ECO:0000256" key="4">
    <source>
        <dbReference type="ARBA" id="ARBA00032027"/>
    </source>
</evidence>
<keyword evidence="7" id="KW-1185">Reference proteome</keyword>
<dbReference type="InterPro" id="IPR004182">
    <property type="entry name" value="GRAM"/>
</dbReference>
<comment type="similarity">
    <text evidence="2">Belongs to the SVAP1 family.</text>
</comment>
<dbReference type="Proteomes" id="UP000242188">
    <property type="component" value="Unassembled WGS sequence"/>
</dbReference>
<name>A0A210PWT3_MIZYE</name>
<dbReference type="PANTHER" id="PTHR19305">
    <property type="entry name" value="SYNAPTOSOMAL ASSOCIATED PROTEIN"/>
    <property type="match status" value="1"/>
</dbReference>
<organism evidence="6 7">
    <name type="scientific">Mizuhopecten yessoensis</name>
    <name type="common">Japanese scallop</name>
    <name type="synonym">Patinopecten yessoensis</name>
    <dbReference type="NCBI Taxonomy" id="6573"/>
    <lineage>
        <taxon>Eukaryota</taxon>
        <taxon>Metazoa</taxon>
        <taxon>Spiralia</taxon>
        <taxon>Lophotrochozoa</taxon>
        <taxon>Mollusca</taxon>
        <taxon>Bivalvia</taxon>
        <taxon>Autobranchia</taxon>
        <taxon>Pteriomorphia</taxon>
        <taxon>Pectinida</taxon>
        <taxon>Pectinoidea</taxon>
        <taxon>Pectinidae</taxon>
        <taxon>Mizuhopecten</taxon>
    </lineage>
</organism>
<keyword evidence="1" id="KW-0677">Repeat</keyword>
<comment type="caution">
    <text evidence="6">The sequence shown here is derived from an EMBL/GenBank/DDBJ whole genome shotgun (WGS) entry which is preliminary data.</text>
</comment>
<proteinExistence type="inferred from homology"/>
<dbReference type="STRING" id="6573.A0A210PWT3"/>
<dbReference type="Gene3D" id="1.20.5.110">
    <property type="match status" value="2"/>
</dbReference>
<dbReference type="PANTHER" id="PTHR19305:SF1">
    <property type="entry name" value="SYNAPTOSOMAL-ASSOCIATED PROTEIN 47"/>
    <property type="match status" value="1"/>
</dbReference>
<evidence type="ECO:0000256" key="2">
    <source>
        <dbReference type="ARBA" id="ARBA00024354"/>
    </source>
</evidence>
<dbReference type="OrthoDB" id="10009801at2759"/>
<evidence type="ECO:0000256" key="3">
    <source>
        <dbReference type="ARBA" id="ARBA00024443"/>
    </source>
</evidence>
<dbReference type="GO" id="GO:0019905">
    <property type="term" value="F:syntaxin binding"/>
    <property type="evidence" value="ECO:0007669"/>
    <property type="project" value="TreeGrafter"/>
</dbReference>
<dbReference type="AlphaFoldDB" id="A0A210PWT3"/>
<gene>
    <name evidence="6" type="ORF">KP79_PYT19086</name>
</gene>
<dbReference type="EMBL" id="NEDP02005435">
    <property type="protein sequence ID" value="OWF40926.1"/>
    <property type="molecule type" value="Genomic_DNA"/>
</dbReference>
<dbReference type="InterPro" id="IPR011993">
    <property type="entry name" value="PH-like_dom_sf"/>
</dbReference>
<dbReference type="GO" id="GO:0005886">
    <property type="term" value="C:plasma membrane"/>
    <property type="evidence" value="ECO:0007669"/>
    <property type="project" value="TreeGrafter"/>
</dbReference>
<sequence length="421" mass="48008">MADFGQLHVREWEVQFYQEQTRKWLTGMLSVTVERIIFQDKNSQFNMICMYGDFAEVKKTTTGIIFSAIVIITKDGKKHWFSSLPNREDIFNVMQYFLRSNVTFSDQGNKGKTLGMGRTEMGHKLLKVAYDSHKTLSASAEIMSSQGEQIDSTLTAMTDIHNDLDIAESLTSGMESWTGKWRIPNVYQTVDPIIVHQRDIPNISDYEILYTKMETNKTTTQKLGLLRIAPEGMFILSEKQKLIHHFKWSDISRVRVLSPCEVLVTRFLIGQPDLSYGVVCTSLLGFLEFLERKMRSKIEYVTSGFVRQPEERGHPQAKITKGELLSRKTTGSSIPQLQTSCNQSRTGHDVQGEQLQLPHPVVSDEEVQELQHTLSDLRSLAISVQQETDTQNEKLDTLTCSVDKANVRMSKVNSRVEKLTK</sequence>
<dbReference type="GO" id="GO:0098793">
    <property type="term" value="C:presynapse"/>
    <property type="evidence" value="ECO:0007669"/>
    <property type="project" value="GOC"/>
</dbReference>
<dbReference type="InterPro" id="IPR000727">
    <property type="entry name" value="T_SNARE_dom"/>
</dbReference>
<dbReference type="Gene3D" id="2.30.29.30">
    <property type="entry name" value="Pleckstrin-homology domain (PH domain)/Phosphotyrosine-binding domain (PTB)"/>
    <property type="match status" value="1"/>
</dbReference>
<evidence type="ECO:0000313" key="7">
    <source>
        <dbReference type="Proteomes" id="UP000242188"/>
    </source>
</evidence>
<dbReference type="GO" id="GO:0031201">
    <property type="term" value="C:SNARE complex"/>
    <property type="evidence" value="ECO:0007669"/>
    <property type="project" value="TreeGrafter"/>
</dbReference>
<dbReference type="PROSITE" id="PS50192">
    <property type="entry name" value="T_SNARE"/>
    <property type="match status" value="1"/>
</dbReference>